<keyword evidence="2" id="KW-0808">Transferase</keyword>
<sequence length="136" mass="15202">MEILAITLVAIGDDVSCNDADIRQRIATSKPGKRTTQYIAYRDGSEIGFVALDDIAELGCLVLYELFVPARLRGSGLGAQLLDKVEAIARTEGYERVTLYPHPLEPGFPEERLIAWYRRHGYTTRSDCPTDLEKTI</sequence>
<feature type="domain" description="N-acetyltransferase" evidence="1">
    <location>
        <begin position="1"/>
        <end position="136"/>
    </location>
</feature>
<proteinExistence type="predicted"/>
<name>A0A1H4X4T4_9BRAD</name>
<dbReference type="RefSeq" id="WP_092116992.1">
    <property type="nucleotide sequence ID" value="NZ_FNTH01000001.1"/>
</dbReference>
<dbReference type="PROSITE" id="PS51186">
    <property type="entry name" value="GNAT"/>
    <property type="match status" value="1"/>
</dbReference>
<accession>A0A1H4X4T4</accession>
<dbReference type="OrthoDB" id="8242365at2"/>
<dbReference type="InterPro" id="IPR000182">
    <property type="entry name" value="GNAT_dom"/>
</dbReference>
<protein>
    <submittedName>
        <fullName evidence="2">Acetyltransferase (GNAT) family protein</fullName>
    </submittedName>
</protein>
<reference evidence="2 3" key="1">
    <citation type="submission" date="2016-10" db="EMBL/GenBank/DDBJ databases">
        <authorList>
            <person name="de Groot N.N."/>
        </authorList>
    </citation>
    <scope>NUCLEOTIDE SEQUENCE [LARGE SCALE GENOMIC DNA]</scope>
    <source>
        <strain evidence="2 3">MT12</strain>
    </source>
</reference>
<dbReference type="EMBL" id="FNTH01000001">
    <property type="protein sequence ID" value="SEC99928.1"/>
    <property type="molecule type" value="Genomic_DNA"/>
</dbReference>
<evidence type="ECO:0000313" key="3">
    <source>
        <dbReference type="Proteomes" id="UP000198992"/>
    </source>
</evidence>
<dbReference type="Pfam" id="PF13508">
    <property type="entry name" value="Acetyltransf_7"/>
    <property type="match status" value="1"/>
</dbReference>
<dbReference type="CDD" id="cd04301">
    <property type="entry name" value="NAT_SF"/>
    <property type="match status" value="1"/>
</dbReference>
<gene>
    <name evidence="2" type="ORF">SAMN05444164_3355</name>
</gene>
<organism evidence="2 3">
    <name type="scientific">Bradyrhizobium erythrophlei</name>
    <dbReference type="NCBI Taxonomy" id="1437360"/>
    <lineage>
        <taxon>Bacteria</taxon>
        <taxon>Pseudomonadati</taxon>
        <taxon>Pseudomonadota</taxon>
        <taxon>Alphaproteobacteria</taxon>
        <taxon>Hyphomicrobiales</taxon>
        <taxon>Nitrobacteraceae</taxon>
        <taxon>Bradyrhizobium</taxon>
    </lineage>
</organism>
<dbReference type="InterPro" id="IPR016181">
    <property type="entry name" value="Acyl_CoA_acyltransferase"/>
</dbReference>
<dbReference type="Proteomes" id="UP000198992">
    <property type="component" value="Unassembled WGS sequence"/>
</dbReference>
<dbReference type="SUPFAM" id="SSF55729">
    <property type="entry name" value="Acyl-CoA N-acyltransferases (Nat)"/>
    <property type="match status" value="1"/>
</dbReference>
<evidence type="ECO:0000313" key="2">
    <source>
        <dbReference type="EMBL" id="SEC99928.1"/>
    </source>
</evidence>
<evidence type="ECO:0000259" key="1">
    <source>
        <dbReference type="PROSITE" id="PS51186"/>
    </source>
</evidence>
<dbReference type="GO" id="GO:0016747">
    <property type="term" value="F:acyltransferase activity, transferring groups other than amino-acyl groups"/>
    <property type="evidence" value="ECO:0007669"/>
    <property type="project" value="InterPro"/>
</dbReference>
<dbReference type="Gene3D" id="3.40.630.30">
    <property type="match status" value="1"/>
</dbReference>
<dbReference type="AlphaFoldDB" id="A0A1H4X4T4"/>